<accession>A0A5B7E3F8</accession>
<evidence type="ECO:0000313" key="2">
    <source>
        <dbReference type="EMBL" id="MPC28551.1"/>
    </source>
</evidence>
<evidence type="ECO:0000313" key="3">
    <source>
        <dbReference type="Proteomes" id="UP000324222"/>
    </source>
</evidence>
<evidence type="ECO:0000256" key="1">
    <source>
        <dbReference type="SAM" id="MobiDB-lite"/>
    </source>
</evidence>
<feature type="region of interest" description="Disordered" evidence="1">
    <location>
        <begin position="22"/>
        <end position="42"/>
    </location>
</feature>
<name>A0A5B7E3F8_PORTR</name>
<reference evidence="2 3" key="1">
    <citation type="submission" date="2019-05" db="EMBL/GenBank/DDBJ databases">
        <title>Another draft genome of Portunus trituberculatus and its Hox gene families provides insights of decapod evolution.</title>
        <authorList>
            <person name="Jeong J.-H."/>
            <person name="Song I."/>
            <person name="Kim S."/>
            <person name="Choi T."/>
            <person name="Kim D."/>
            <person name="Ryu S."/>
            <person name="Kim W."/>
        </authorList>
    </citation>
    <scope>NUCLEOTIDE SEQUENCE [LARGE SCALE GENOMIC DNA]</scope>
    <source>
        <tissue evidence="2">Muscle</tissue>
    </source>
</reference>
<protein>
    <submittedName>
        <fullName evidence="2">Uncharacterized protein</fullName>
    </submittedName>
</protein>
<proteinExistence type="predicted"/>
<dbReference type="Proteomes" id="UP000324222">
    <property type="component" value="Unassembled WGS sequence"/>
</dbReference>
<comment type="caution">
    <text evidence="2">The sequence shown here is derived from an EMBL/GenBank/DDBJ whole genome shotgun (WGS) entry which is preliminary data.</text>
</comment>
<organism evidence="2 3">
    <name type="scientific">Portunus trituberculatus</name>
    <name type="common">Swimming crab</name>
    <name type="synonym">Neptunus trituberculatus</name>
    <dbReference type="NCBI Taxonomy" id="210409"/>
    <lineage>
        <taxon>Eukaryota</taxon>
        <taxon>Metazoa</taxon>
        <taxon>Ecdysozoa</taxon>
        <taxon>Arthropoda</taxon>
        <taxon>Crustacea</taxon>
        <taxon>Multicrustacea</taxon>
        <taxon>Malacostraca</taxon>
        <taxon>Eumalacostraca</taxon>
        <taxon>Eucarida</taxon>
        <taxon>Decapoda</taxon>
        <taxon>Pleocyemata</taxon>
        <taxon>Brachyura</taxon>
        <taxon>Eubrachyura</taxon>
        <taxon>Portunoidea</taxon>
        <taxon>Portunidae</taxon>
        <taxon>Portuninae</taxon>
        <taxon>Portunus</taxon>
    </lineage>
</organism>
<dbReference type="AlphaFoldDB" id="A0A5B7E3F8"/>
<gene>
    <name evidence="2" type="ORF">E2C01_021760</name>
</gene>
<keyword evidence="3" id="KW-1185">Reference proteome</keyword>
<dbReference type="EMBL" id="VSRR010001932">
    <property type="protein sequence ID" value="MPC28551.1"/>
    <property type="molecule type" value="Genomic_DNA"/>
</dbReference>
<sequence length="108" mass="11954">MTALRSITTTITTTTRYSFLSLPPPTDLDGGQGESQQVEGKGIERQVDKPLSCQAGQGDVSLHSNRQTYAVSDMLSTHTLPGWLRRCAGVHKCSCQSWMYWLCCRVSE</sequence>